<evidence type="ECO:0000313" key="2">
    <source>
        <dbReference type="EMBL" id="VDM35489.1"/>
    </source>
</evidence>
<dbReference type="EMBL" id="UYWX01021784">
    <property type="protein sequence ID" value="VDM35489.1"/>
    <property type="molecule type" value="Genomic_DNA"/>
</dbReference>
<dbReference type="WBParaSite" id="TTAC_0001052601-mRNA-1">
    <property type="protein sequence ID" value="TTAC_0001052601-mRNA-1"/>
    <property type="gene ID" value="TTAC_0001052601"/>
</dbReference>
<reference evidence="2 3" key="2">
    <citation type="submission" date="2018-11" db="EMBL/GenBank/DDBJ databases">
        <authorList>
            <consortium name="Pathogen Informatics"/>
        </authorList>
    </citation>
    <scope>NUCLEOTIDE SEQUENCE [LARGE SCALE GENOMIC DNA]</scope>
</reference>
<dbReference type="AlphaFoldDB" id="A0A0R3XAE9"/>
<name>A0A0R3XAE9_HYDTA</name>
<gene>
    <name evidence="2" type="ORF">TTAC_LOCUS10509</name>
</gene>
<accession>A0A0R3XAE9</accession>
<dbReference type="Proteomes" id="UP000274429">
    <property type="component" value="Unassembled WGS sequence"/>
</dbReference>
<proteinExistence type="predicted"/>
<reference evidence="4" key="1">
    <citation type="submission" date="2017-02" db="UniProtKB">
        <authorList>
            <consortium name="WormBaseParasite"/>
        </authorList>
    </citation>
    <scope>IDENTIFICATION</scope>
</reference>
<feature type="compositionally biased region" description="Polar residues" evidence="1">
    <location>
        <begin position="8"/>
        <end position="25"/>
    </location>
</feature>
<evidence type="ECO:0000313" key="4">
    <source>
        <dbReference type="WBParaSite" id="TTAC_0001052601-mRNA-1"/>
    </source>
</evidence>
<keyword evidence="3" id="KW-1185">Reference proteome</keyword>
<protein>
    <submittedName>
        <fullName evidence="2 4">Uncharacterized protein</fullName>
    </submittedName>
</protein>
<evidence type="ECO:0000256" key="1">
    <source>
        <dbReference type="SAM" id="MobiDB-lite"/>
    </source>
</evidence>
<evidence type="ECO:0000313" key="3">
    <source>
        <dbReference type="Proteomes" id="UP000274429"/>
    </source>
</evidence>
<feature type="region of interest" description="Disordered" evidence="1">
    <location>
        <begin position="1"/>
        <end position="25"/>
    </location>
</feature>
<sequence>MRPPPPQGSSVPQNDGVSNRTDCGASSCNYSREATFIPPSPALPSATATVASSSTSITVPYANDSWLRCGTKPISQHIVTTV</sequence>
<organism evidence="4">
    <name type="scientific">Hydatigena taeniaeformis</name>
    <name type="common">Feline tapeworm</name>
    <name type="synonym">Taenia taeniaeformis</name>
    <dbReference type="NCBI Taxonomy" id="6205"/>
    <lineage>
        <taxon>Eukaryota</taxon>
        <taxon>Metazoa</taxon>
        <taxon>Spiralia</taxon>
        <taxon>Lophotrochozoa</taxon>
        <taxon>Platyhelminthes</taxon>
        <taxon>Cestoda</taxon>
        <taxon>Eucestoda</taxon>
        <taxon>Cyclophyllidea</taxon>
        <taxon>Taeniidae</taxon>
        <taxon>Hydatigera</taxon>
    </lineage>
</organism>